<dbReference type="PROSITE" id="PS50056">
    <property type="entry name" value="TYR_PHOSPHATASE_2"/>
    <property type="match status" value="1"/>
</dbReference>
<evidence type="ECO:0000259" key="2">
    <source>
        <dbReference type="PROSITE" id="PS50056"/>
    </source>
</evidence>
<evidence type="ECO:0000256" key="1">
    <source>
        <dbReference type="ARBA" id="ARBA00022801"/>
    </source>
</evidence>
<dbReference type="InterPro" id="IPR054498">
    <property type="entry name" value="2H-SAK"/>
</dbReference>
<dbReference type="GeneID" id="20660078"/>
<protein>
    <recommendedName>
        <fullName evidence="2">Tyrosine specific protein phosphatases domain-containing protein</fullName>
    </recommendedName>
</protein>
<dbReference type="AlphaFoldDB" id="G5A1B6"/>
<evidence type="ECO:0000313" key="3">
    <source>
        <dbReference type="EMBL" id="EGZ10715.1"/>
    </source>
</evidence>
<feature type="non-terminal residue" evidence="3">
    <location>
        <position position="479"/>
    </location>
</feature>
<dbReference type="Pfam" id="PF22547">
    <property type="entry name" value="2H-SAK"/>
    <property type="match status" value="1"/>
</dbReference>
<dbReference type="RefSeq" id="XP_009533460.1">
    <property type="nucleotide sequence ID" value="XM_009535165.1"/>
</dbReference>
<dbReference type="PANTHER" id="PTHR43883:SF1">
    <property type="entry name" value="GLUCONOKINASE"/>
    <property type="match status" value="1"/>
</dbReference>
<sequence length="479" mass="51923">MLGQGSANNQQPRFATLPEDEWHVTLVTKDELRALTADAVQEATEELSTRCFAIGLGGGAGATKDLNPSGVYFVVCVWPKAQAFRAKYGLPLKDFHVSVSTANRHDIDKTSYALLDDNGLNLLEKSAMEALSRQVMLEQKPERAVEIATLLCTRFGGESSRGWVRLADAALLTGRPKLAMLSYAHLINRMVNGTLEDQESVGPPVLVHCGGGKGRAGTMIACYLVAFGFAPPPSELLQSSTDSNDRCSFRRALVKRSIASHAAPSTVRANNALYQPWIEIHSDEVGRKGCERSLGQGSLRRAILDRCNGVAADRKKFLGLAATWSKHATAIVFDIPTKLCEARAMQRADHPTLPPGRRVGFAIRQHSSTFEYPDLAEGFETIVRITSVEAALELVDMLSPPLPLLKFPRTAHLIDLGAATSDDLVTDIDCVSLPADENTTIVITEKVDGANMGISLSADGALVVQNRSHVVNSETHRQF</sequence>
<gene>
    <name evidence="3" type="ORF">PHYSODRAFT_518551</name>
</gene>
<dbReference type="PANTHER" id="PTHR43883">
    <property type="entry name" value="SLR0207 PROTEIN"/>
    <property type="match status" value="1"/>
</dbReference>
<dbReference type="STRING" id="1094619.G5A1B6"/>
<dbReference type="InterPro" id="IPR029021">
    <property type="entry name" value="Prot-tyrosine_phosphatase-like"/>
</dbReference>
<dbReference type="Gene3D" id="3.40.50.300">
    <property type="entry name" value="P-loop containing nucleotide triphosphate hydrolases"/>
    <property type="match status" value="1"/>
</dbReference>
<dbReference type="EMBL" id="JH159158">
    <property type="protein sequence ID" value="EGZ10715.1"/>
    <property type="molecule type" value="Genomic_DNA"/>
</dbReference>
<dbReference type="OMA" id="NALYQPW"/>
<proteinExistence type="predicted"/>
<organism evidence="3 4">
    <name type="scientific">Phytophthora sojae (strain P6497)</name>
    <name type="common">Soybean stem and root rot agent</name>
    <name type="synonym">Phytophthora megasperma f. sp. glycines</name>
    <dbReference type="NCBI Taxonomy" id="1094619"/>
    <lineage>
        <taxon>Eukaryota</taxon>
        <taxon>Sar</taxon>
        <taxon>Stramenopiles</taxon>
        <taxon>Oomycota</taxon>
        <taxon>Peronosporomycetes</taxon>
        <taxon>Peronosporales</taxon>
        <taxon>Peronosporaceae</taxon>
        <taxon>Phytophthora</taxon>
    </lineage>
</organism>
<dbReference type="InterPro" id="IPR057023">
    <property type="entry name" value="PTP-SAK"/>
</dbReference>
<dbReference type="Proteomes" id="UP000002640">
    <property type="component" value="Unassembled WGS sequence"/>
</dbReference>
<dbReference type="SUPFAM" id="SSF56091">
    <property type="entry name" value="DNA ligase/mRNA capping enzyme, catalytic domain"/>
    <property type="match status" value="1"/>
</dbReference>
<dbReference type="InterPro" id="IPR000387">
    <property type="entry name" value="Tyr_Pase_dom"/>
</dbReference>
<dbReference type="KEGG" id="psoj:PHYSODRAFT_518551"/>
<dbReference type="InterPro" id="IPR052732">
    <property type="entry name" value="Cell-binding_unc_protein"/>
</dbReference>
<dbReference type="InParanoid" id="G5A1B6"/>
<dbReference type="Pfam" id="PF22784">
    <property type="entry name" value="PTP-SAK"/>
    <property type="match status" value="1"/>
</dbReference>
<dbReference type="GO" id="GO:0016791">
    <property type="term" value="F:phosphatase activity"/>
    <property type="evidence" value="ECO:0007669"/>
    <property type="project" value="UniProtKB-ARBA"/>
</dbReference>
<dbReference type="SUPFAM" id="SSF52799">
    <property type="entry name" value="(Phosphotyrosine protein) phosphatases II"/>
    <property type="match status" value="1"/>
</dbReference>
<keyword evidence="4" id="KW-1185">Reference proteome</keyword>
<dbReference type="Gene3D" id="3.90.190.10">
    <property type="entry name" value="Protein tyrosine phosphatase superfamily"/>
    <property type="match status" value="1"/>
</dbReference>
<feature type="domain" description="Tyrosine specific protein phosphatases" evidence="2">
    <location>
        <begin position="181"/>
        <end position="225"/>
    </location>
</feature>
<reference evidence="3 4" key="1">
    <citation type="journal article" date="2006" name="Science">
        <title>Phytophthora genome sequences uncover evolutionary origins and mechanisms of pathogenesis.</title>
        <authorList>
            <person name="Tyler B.M."/>
            <person name="Tripathy S."/>
            <person name="Zhang X."/>
            <person name="Dehal P."/>
            <person name="Jiang R.H."/>
            <person name="Aerts A."/>
            <person name="Arredondo F.D."/>
            <person name="Baxter L."/>
            <person name="Bensasson D."/>
            <person name="Beynon J.L."/>
            <person name="Chapman J."/>
            <person name="Damasceno C.M."/>
            <person name="Dorrance A.E."/>
            <person name="Dou D."/>
            <person name="Dickerman A.W."/>
            <person name="Dubchak I.L."/>
            <person name="Garbelotto M."/>
            <person name="Gijzen M."/>
            <person name="Gordon S.G."/>
            <person name="Govers F."/>
            <person name="Grunwald N.J."/>
            <person name="Huang W."/>
            <person name="Ivors K.L."/>
            <person name="Jones R.W."/>
            <person name="Kamoun S."/>
            <person name="Krampis K."/>
            <person name="Lamour K.H."/>
            <person name="Lee M.K."/>
            <person name="McDonald W.H."/>
            <person name="Medina M."/>
            <person name="Meijer H.J."/>
            <person name="Nordberg E.K."/>
            <person name="Maclean D.J."/>
            <person name="Ospina-Giraldo M.D."/>
            <person name="Morris P.F."/>
            <person name="Phuntumart V."/>
            <person name="Putnam N.H."/>
            <person name="Rash S."/>
            <person name="Rose J.K."/>
            <person name="Sakihama Y."/>
            <person name="Salamov A.A."/>
            <person name="Savidor A."/>
            <person name="Scheuring C.F."/>
            <person name="Smith B.M."/>
            <person name="Sobral B.W."/>
            <person name="Terry A."/>
            <person name="Torto-Alalibo T.A."/>
            <person name="Win J."/>
            <person name="Xu Z."/>
            <person name="Zhang H."/>
            <person name="Grigoriev I.V."/>
            <person name="Rokhsar D.S."/>
            <person name="Boore J.L."/>
        </authorList>
    </citation>
    <scope>NUCLEOTIDE SEQUENCE [LARGE SCALE GENOMIC DNA]</scope>
    <source>
        <strain evidence="3 4">P6497</strain>
    </source>
</reference>
<keyword evidence="1" id="KW-0378">Hydrolase</keyword>
<evidence type="ECO:0000313" key="4">
    <source>
        <dbReference type="Proteomes" id="UP000002640"/>
    </source>
</evidence>
<name>G5A1B6_PHYSP</name>
<dbReference type="InterPro" id="IPR027417">
    <property type="entry name" value="P-loop_NTPase"/>
</dbReference>
<dbReference type="Gene3D" id="3.30.470.30">
    <property type="entry name" value="DNA ligase/mRNA capping enzyme"/>
    <property type="match status" value="1"/>
</dbReference>
<accession>G5A1B6</accession>